<feature type="transmembrane region" description="Helical" evidence="1">
    <location>
        <begin position="58"/>
        <end position="79"/>
    </location>
</feature>
<dbReference type="Proteomes" id="UP000289437">
    <property type="component" value="Unassembled WGS sequence"/>
</dbReference>
<dbReference type="Gene3D" id="3.40.50.880">
    <property type="match status" value="1"/>
</dbReference>
<evidence type="ECO:0000256" key="1">
    <source>
        <dbReference type="SAM" id="Phobius"/>
    </source>
</evidence>
<dbReference type="PANTHER" id="PTHR37947:SF1">
    <property type="entry name" value="BLL2462 PROTEIN"/>
    <property type="match status" value="1"/>
</dbReference>
<protein>
    <submittedName>
        <fullName evidence="3">Threonine dehydrogenase</fullName>
    </submittedName>
</protein>
<sequence length="753" mass="81742">MFSFLFKYPIPVFTKGKFILLGAWPGWLLLVLMVAAAAGLGVLIRAQLPGASPLMQTWRAGVIWGLQASLVALVLLLLWQPAMTVAELKSQQNMIAVVVDDSRSMAIADGDSGATREASAIKELEGGVLDGLRKRFQVRLYRLDGGLRRAAKTDEIKAGAAATHIGDGLKQLTAETSDLPVGAVVLLSDGSENAGGIDVETIGALRNRRLPVHTIGFGRERMDRDVEMGDVTAASRAMLNSRVTATVSFHQRGYAGAKGTLSVKDGDKVLASREVTFGRDGATQNETVFFNAGSAGARTLAFSVGLMPGEENTANNQVTRLLSVATDKRRILYVEGEPRWEYKFIRRAADDDPEVQVVSMLRTTENKIYRQGISDPKELADGFPTRAEDLFGYQAIIIGSVEAQYFTPTQQELLREFVDRRGGGVLFLGGRFALADGGWGATSVADLLPTFLPNTKGTFRRDPATVQLTAAGEASAITRLIDDPAKNAARWKTLPYLADYEDPGSPKPGATVLAEMRAGRSMPLLVTQNYGRGRTALMATSGTWRWQMSSTLGDPAHDLFWRQILRWMSAESPGRVVATTATQELQDEGTVRLTATVRDKDYEPAGDARVTAHFNGPDGSSAVVEMAPVPNAPGNFEANWTAGKAGACLAEVTASRGKEELGKDVVAFERNDGMAENFHTEQNRELLEKLSAETGGRYWKRDELGRLPGEISYSEAGISVRDTKELWDMPVVFLALLGLGATEWLLRRKWGVV</sequence>
<dbReference type="InterPro" id="IPR010768">
    <property type="entry name" value="GATase1-like"/>
</dbReference>
<dbReference type="InterPro" id="IPR029062">
    <property type="entry name" value="Class_I_gatase-like"/>
</dbReference>
<dbReference type="SUPFAM" id="SSF52317">
    <property type="entry name" value="Class I glutamine amidotransferase-like"/>
    <property type="match status" value="1"/>
</dbReference>
<gene>
    <name evidence="3" type="ORF">GRAN_0598</name>
</gene>
<keyword evidence="1" id="KW-0472">Membrane</keyword>
<comment type="caution">
    <text evidence="3">The sequence shown here is derived from an EMBL/GenBank/DDBJ whole genome shotgun (WGS) entry which is preliminary data.</text>
</comment>
<dbReference type="RefSeq" id="WP_128911480.1">
    <property type="nucleotide sequence ID" value="NZ_RDSM01000001.1"/>
</dbReference>
<reference evidence="4" key="2">
    <citation type="submission" date="2019-02" db="EMBL/GenBank/DDBJ databases">
        <title>Granulicella sibirica sp. nov., a psychrotolerant acidobacterium isolated from an organic soil layer in forested tundra, West Siberia.</title>
        <authorList>
            <person name="Oshkin I.Y."/>
            <person name="Kulichevskaya I.S."/>
            <person name="Rijpstra W.I.C."/>
            <person name="Sinninghe Damste J.S."/>
            <person name="Rakitin A.L."/>
            <person name="Ravin N.V."/>
            <person name="Dedysh S.N."/>
        </authorList>
    </citation>
    <scope>NUCLEOTIDE SEQUENCE [LARGE SCALE GENOMIC DNA]</scope>
    <source>
        <strain evidence="4">AF10</strain>
    </source>
</reference>
<accession>A0A4Q0T5D7</accession>
<reference evidence="3 4" key="1">
    <citation type="submission" date="2018-11" db="EMBL/GenBank/DDBJ databases">
        <authorList>
            <person name="Mardanov A.V."/>
            <person name="Ravin N.V."/>
            <person name="Dedysh S.N."/>
        </authorList>
    </citation>
    <scope>NUCLEOTIDE SEQUENCE [LARGE SCALE GENOMIC DNA]</scope>
    <source>
        <strain evidence="3 4">AF10</strain>
    </source>
</reference>
<dbReference type="AlphaFoldDB" id="A0A4Q0T5D7"/>
<organism evidence="3 4">
    <name type="scientific">Granulicella sibirica</name>
    <dbReference type="NCBI Taxonomy" id="2479048"/>
    <lineage>
        <taxon>Bacteria</taxon>
        <taxon>Pseudomonadati</taxon>
        <taxon>Acidobacteriota</taxon>
        <taxon>Terriglobia</taxon>
        <taxon>Terriglobales</taxon>
        <taxon>Acidobacteriaceae</taxon>
        <taxon>Granulicella</taxon>
    </lineage>
</organism>
<dbReference type="Pfam" id="PF07090">
    <property type="entry name" value="GATase1_like"/>
    <property type="match status" value="1"/>
</dbReference>
<dbReference type="Gene3D" id="3.40.50.410">
    <property type="entry name" value="von Willebrand factor, type A domain"/>
    <property type="match status" value="1"/>
</dbReference>
<dbReference type="CDD" id="cd03143">
    <property type="entry name" value="A4_beta-galactosidase_middle_domain"/>
    <property type="match status" value="1"/>
</dbReference>
<keyword evidence="1" id="KW-1133">Transmembrane helix</keyword>
<proteinExistence type="predicted"/>
<keyword evidence="4" id="KW-1185">Reference proteome</keyword>
<name>A0A4Q0T5D7_9BACT</name>
<evidence type="ECO:0000259" key="2">
    <source>
        <dbReference type="Pfam" id="PF07090"/>
    </source>
</evidence>
<feature type="transmembrane region" description="Helical" evidence="1">
    <location>
        <begin position="24"/>
        <end position="46"/>
    </location>
</feature>
<dbReference type="EMBL" id="RDSM01000001">
    <property type="protein sequence ID" value="RXH57288.1"/>
    <property type="molecule type" value="Genomic_DNA"/>
</dbReference>
<evidence type="ECO:0000313" key="4">
    <source>
        <dbReference type="Proteomes" id="UP000289437"/>
    </source>
</evidence>
<keyword evidence="1" id="KW-0812">Transmembrane</keyword>
<dbReference type="CDD" id="cd00198">
    <property type="entry name" value="vWFA"/>
    <property type="match status" value="1"/>
</dbReference>
<dbReference type="PANTHER" id="PTHR37947">
    <property type="entry name" value="BLL2462 PROTEIN"/>
    <property type="match status" value="1"/>
</dbReference>
<dbReference type="InterPro" id="IPR036465">
    <property type="entry name" value="vWFA_dom_sf"/>
</dbReference>
<dbReference type="OrthoDB" id="9781333at2"/>
<dbReference type="SUPFAM" id="SSF53300">
    <property type="entry name" value="vWA-like"/>
    <property type="match status" value="1"/>
</dbReference>
<feature type="domain" description="Putative glutamine amidotransferase" evidence="2">
    <location>
        <begin position="377"/>
        <end position="569"/>
    </location>
</feature>
<evidence type="ECO:0000313" key="3">
    <source>
        <dbReference type="EMBL" id="RXH57288.1"/>
    </source>
</evidence>